<name>A0A388KGN3_CHABU</name>
<proteinExistence type="predicted"/>
<dbReference type="CDD" id="cd02859">
    <property type="entry name" value="E_set_AMPKbeta_like_N"/>
    <property type="match status" value="1"/>
</dbReference>
<dbReference type="Proteomes" id="UP000265515">
    <property type="component" value="Unassembled WGS sequence"/>
</dbReference>
<reference evidence="2 3" key="1">
    <citation type="journal article" date="2018" name="Cell">
        <title>The Chara Genome: Secondary Complexity and Implications for Plant Terrestrialization.</title>
        <authorList>
            <person name="Nishiyama T."/>
            <person name="Sakayama H."/>
            <person name="Vries J.D."/>
            <person name="Buschmann H."/>
            <person name="Saint-Marcoux D."/>
            <person name="Ullrich K.K."/>
            <person name="Haas F.B."/>
            <person name="Vanderstraeten L."/>
            <person name="Becker D."/>
            <person name="Lang D."/>
            <person name="Vosolsobe S."/>
            <person name="Rombauts S."/>
            <person name="Wilhelmsson P.K.I."/>
            <person name="Janitza P."/>
            <person name="Kern R."/>
            <person name="Heyl A."/>
            <person name="Rumpler F."/>
            <person name="Villalobos L.I.A.C."/>
            <person name="Clay J.M."/>
            <person name="Skokan R."/>
            <person name="Toyoda A."/>
            <person name="Suzuki Y."/>
            <person name="Kagoshima H."/>
            <person name="Schijlen E."/>
            <person name="Tajeshwar N."/>
            <person name="Catarino B."/>
            <person name="Hetherington A.J."/>
            <person name="Saltykova A."/>
            <person name="Bonnot C."/>
            <person name="Breuninger H."/>
            <person name="Symeonidi A."/>
            <person name="Radhakrishnan G.V."/>
            <person name="Van Nieuwerburgh F."/>
            <person name="Deforce D."/>
            <person name="Chang C."/>
            <person name="Karol K.G."/>
            <person name="Hedrich R."/>
            <person name="Ulvskov P."/>
            <person name="Glockner G."/>
            <person name="Delwiche C.F."/>
            <person name="Petrasek J."/>
            <person name="Van de Peer Y."/>
            <person name="Friml J."/>
            <person name="Beilby M."/>
            <person name="Dolan L."/>
            <person name="Kohara Y."/>
            <person name="Sugano S."/>
            <person name="Fujiyama A."/>
            <person name="Delaux P.-M."/>
            <person name="Quint M."/>
            <person name="TheiBen G."/>
            <person name="Hagemann M."/>
            <person name="Harholt J."/>
            <person name="Dunand C."/>
            <person name="Zachgo S."/>
            <person name="Langdale J."/>
            <person name="Maumus F."/>
            <person name="Straeten D.V.D."/>
            <person name="Gould S.B."/>
            <person name="Rensing S.A."/>
        </authorList>
    </citation>
    <scope>NUCLEOTIDE SEQUENCE [LARGE SCALE GENOMIC DNA]</scope>
    <source>
        <strain evidence="2 3">S276</strain>
    </source>
</reference>
<evidence type="ECO:0000313" key="3">
    <source>
        <dbReference type="Proteomes" id="UP000265515"/>
    </source>
</evidence>
<dbReference type="EMBL" id="BFEA01000111">
    <property type="protein sequence ID" value="GBG69199.1"/>
    <property type="molecule type" value="Genomic_DNA"/>
</dbReference>
<sequence length="163" mass="18239">MSPESTGTFTQFTTFLRVRPGKYEIKFLVDGEWMLSPNLPVVGEGLVMNNLLMVIRLLWDLKVWSSVGLPWDLKVWTSVGLLWDLKAWSSVELQWDFCGTSVGPQAMEFCGTYVGPQDIELSLDSELWIRNGRSPIGVIVRQGKGAGQLGLKESGRGDKEWCA</sequence>
<comment type="caution">
    <text evidence="2">The sequence shown here is derived from an EMBL/GenBank/DDBJ whole genome shotgun (WGS) entry which is preliminary data.</text>
</comment>
<gene>
    <name evidence="2" type="ORF">CBR_g3898</name>
</gene>
<feature type="domain" description="AMP-activated protein kinase glycogen-binding" evidence="1">
    <location>
        <begin position="10"/>
        <end position="52"/>
    </location>
</feature>
<dbReference type="PANTHER" id="PTHR47342">
    <property type="entry name" value="PROTEIN PTST, CHLOROPLASTIC"/>
    <property type="match status" value="1"/>
</dbReference>
<dbReference type="SUPFAM" id="SSF81296">
    <property type="entry name" value="E set domains"/>
    <property type="match status" value="1"/>
</dbReference>
<organism evidence="2 3">
    <name type="scientific">Chara braunii</name>
    <name type="common">Braun's stonewort</name>
    <dbReference type="NCBI Taxonomy" id="69332"/>
    <lineage>
        <taxon>Eukaryota</taxon>
        <taxon>Viridiplantae</taxon>
        <taxon>Streptophyta</taxon>
        <taxon>Charophyceae</taxon>
        <taxon>Charales</taxon>
        <taxon>Characeae</taxon>
        <taxon>Chara</taxon>
    </lineage>
</organism>
<evidence type="ECO:0000259" key="1">
    <source>
        <dbReference type="Pfam" id="PF16561"/>
    </source>
</evidence>
<dbReference type="InterPro" id="IPR014756">
    <property type="entry name" value="Ig_E-set"/>
</dbReference>
<dbReference type="Pfam" id="PF16561">
    <property type="entry name" value="AMPK1_CBM"/>
    <property type="match status" value="1"/>
</dbReference>
<dbReference type="Gene3D" id="2.60.40.10">
    <property type="entry name" value="Immunoglobulins"/>
    <property type="match status" value="1"/>
</dbReference>
<keyword evidence="3" id="KW-1185">Reference proteome</keyword>
<dbReference type="InterPro" id="IPR013783">
    <property type="entry name" value="Ig-like_fold"/>
</dbReference>
<dbReference type="STRING" id="69332.A0A388KGN3"/>
<dbReference type="Gramene" id="GBG69199">
    <property type="protein sequence ID" value="GBG69199"/>
    <property type="gene ID" value="CBR_g3898"/>
</dbReference>
<dbReference type="AlphaFoldDB" id="A0A388KGN3"/>
<dbReference type="InterPro" id="IPR032640">
    <property type="entry name" value="AMPK1_CBM"/>
</dbReference>
<protein>
    <recommendedName>
        <fullName evidence="1">AMP-activated protein kinase glycogen-binding domain-containing protein</fullName>
    </recommendedName>
</protein>
<dbReference type="OrthoDB" id="531008at2759"/>
<evidence type="ECO:0000313" key="2">
    <source>
        <dbReference type="EMBL" id="GBG69199.1"/>
    </source>
</evidence>
<accession>A0A388KGN3</accession>
<dbReference type="PANTHER" id="PTHR47342:SF1">
    <property type="entry name" value="PROTEIN PTST, CHLOROPLASTIC"/>
    <property type="match status" value="1"/>
</dbReference>